<dbReference type="EMBL" id="WKLT01000003">
    <property type="protein sequence ID" value="MRY57095.1"/>
    <property type="molecule type" value="Genomic_DNA"/>
</dbReference>
<dbReference type="RefSeq" id="WP_022192468.1">
    <property type="nucleotide sequence ID" value="NZ_BAABYH010000001.1"/>
</dbReference>
<evidence type="ECO:0000313" key="5">
    <source>
        <dbReference type="Proteomes" id="UP000463337"/>
    </source>
</evidence>
<gene>
    <name evidence="3" type="ORF">B5F32_14540</name>
    <name evidence="2" type="ORF">GKD59_04040</name>
    <name evidence="1" type="ORF">PN612_00250</name>
</gene>
<dbReference type="EMBL" id="JAQMPX010000003">
    <property type="protein sequence ID" value="MDB9136934.1"/>
    <property type="molecule type" value="Genomic_DNA"/>
</dbReference>
<dbReference type="Proteomes" id="UP001211522">
    <property type="component" value="Unassembled WGS sequence"/>
</dbReference>
<evidence type="ECO:0000313" key="2">
    <source>
        <dbReference type="EMBL" id="MRY57095.1"/>
    </source>
</evidence>
<evidence type="ECO:0000313" key="1">
    <source>
        <dbReference type="EMBL" id="MDB9136934.1"/>
    </source>
</evidence>
<reference evidence="4" key="1">
    <citation type="submission" date="2017-04" db="EMBL/GenBank/DDBJ databases">
        <title>Function of individual gut microbiota members based on whole genome sequencing of pure cultures obtained from chicken caecum.</title>
        <authorList>
            <person name="Medvecky M."/>
            <person name="Cejkova D."/>
            <person name="Polansky O."/>
            <person name="Karasova D."/>
            <person name="Kubasova T."/>
            <person name="Cizek A."/>
            <person name="Rychlik I."/>
        </authorList>
    </citation>
    <scope>NUCLEOTIDE SEQUENCE [LARGE SCALE GENOMIC DNA]</scope>
    <source>
        <strain evidence="4">An199</strain>
    </source>
</reference>
<protein>
    <submittedName>
        <fullName evidence="3">Uncharacterized protein</fullName>
    </submittedName>
</protein>
<evidence type="ECO:0000313" key="3">
    <source>
        <dbReference type="EMBL" id="OUP16793.1"/>
    </source>
</evidence>
<evidence type="ECO:0000313" key="4">
    <source>
        <dbReference type="Proteomes" id="UP000195950"/>
    </source>
</evidence>
<organism evidence="3 4">
    <name type="scientific">Parabacteroides distasonis</name>
    <dbReference type="NCBI Taxonomy" id="823"/>
    <lineage>
        <taxon>Bacteria</taxon>
        <taxon>Pseudomonadati</taxon>
        <taxon>Bacteroidota</taxon>
        <taxon>Bacteroidia</taxon>
        <taxon>Bacteroidales</taxon>
        <taxon>Tannerellaceae</taxon>
        <taxon>Parabacteroides</taxon>
    </lineage>
</organism>
<reference evidence="2 5" key="3">
    <citation type="journal article" date="2019" name="Nat. Med.">
        <title>A library of human gut bacterial isolates paired with longitudinal multiomics data enables mechanistic microbiome research.</title>
        <authorList>
            <person name="Poyet M."/>
            <person name="Groussin M."/>
            <person name="Gibbons S.M."/>
            <person name="Avila-Pacheco J."/>
            <person name="Jiang X."/>
            <person name="Kearney S.M."/>
            <person name="Perrotta A.R."/>
            <person name="Berdy B."/>
            <person name="Zhao S."/>
            <person name="Lieberman T.D."/>
            <person name="Swanson P.K."/>
            <person name="Smith M."/>
            <person name="Roesemann S."/>
            <person name="Alexander J.E."/>
            <person name="Rich S.A."/>
            <person name="Livny J."/>
            <person name="Vlamakis H."/>
            <person name="Clish C."/>
            <person name="Bullock K."/>
            <person name="Deik A."/>
            <person name="Scott J."/>
            <person name="Pierce K.A."/>
            <person name="Xavier R.J."/>
            <person name="Alm E.J."/>
        </authorList>
    </citation>
    <scope>NUCLEOTIDE SEQUENCE [LARGE SCALE GENOMIC DNA]</scope>
    <source>
        <strain evidence="2 5">BIOML-A41</strain>
    </source>
</reference>
<dbReference type="EMBL" id="NFJX01000014">
    <property type="protein sequence ID" value="OUP16793.1"/>
    <property type="molecule type" value="Genomic_DNA"/>
</dbReference>
<dbReference type="AlphaFoldDB" id="A0A1Y4I989"/>
<reference evidence="3" key="2">
    <citation type="journal article" date="2018" name="BMC Genomics">
        <title>Whole genome sequencing and function prediction of 133 gut anaerobes isolated from chicken caecum in pure cultures.</title>
        <authorList>
            <person name="Medvecky M."/>
            <person name="Cejkova D."/>
            <person name="Polansky O."/>
            <person name="Karasova D."/>
            <person name="Kubasova T."/>
            <person name="Cizek A."/>
            <person name="Rychlik I."/>
        </authorList>
    </citation>
    <scope>NUCLEOTIDE SEQUENCE</scope>
    <source>
        <strain evidence="3">An199</strain>
    </source>
</reference>
<proteinExistence type="predicted"/>
<dbReference type="Proteomes" id="UP000463337">
    <property type="component" value="Unassembled WGS sequence"/>
</dbReference>
<dbReference type="Proteomes" id="UP000195950">
    <property type="component" value="Unassembled WGS sequence"/>
</dbReference>
<comment type="caution">
    <text evidence="3">The sequence shown here is derived from an EMBL/GenBank/DDBJ whole genome shotgun (WGS) entry which is preliminary data.</text>
</comment>
<accession>A0A1Y4I989</accession>
<name>A0A1Y4I989_PARDI</name>
<reference evidence="1" key="4">
    <citation type="submission" date="2023-01" db="EMBL/GenBank/DDBJ databases">
        <title>Human gut microbiome strain richness.</title>
        <authorList>
            <person name="Chen-Liaw A."/>
        </authorList>
    </citation>
    <scope>NUCLEOTIDE SEQUENCE</scope>
    <source>
        <strain evidence="1">D35st1_E5_D35t1_190705</strain>
    </source>
</reference>
<sequence length="68" mass="7725">MKRLNKKTYKAIKQAKAVITITQHGDVVKLNVDFLPPAKNKSPKLFQYLAIKMCNHAMEILGGKKKDE</sequence>